<feature type="domain" description="Glutamyl/glutaminyl-tRNA synthetase class Ib catalytic" evidence="8">
    <location>
        <begin position="5"/>
        <end position="274"/>
    </location>
</feature>
<comment type="caution">
    <text evidence="9">The sequence shown here is derived from an EMBL/GenBank/DDBJ whole genome shotgun (WGS) entry which is preliminary data.</text>
</comment>
<dbReference type="PANTHER" id="PTHR43311:SF1">
    <property type="entry name" value="GLUTAMYL-Q TRNA(ASP) SYNTHETASE"/>
    <property type="match status" value="1"/>
</dbReference>
<protein>
    <submittedName>
        <fullName evidence="9">tRNA glutamyl-Q(34) synthetase GluQRS</fullName>
        <ecNumber evidence="9">6.1.1.-</ecNumber>
    </submittedName>
</protein>
<dbReference type="PROSITE" id="PS00178">
    <property type="entry name" value="AA_TRNA_LIGASE_I"/>
    <property type="match status" value="1"/>
</dbReference>
<dbReference type="InterPro" id="IPR000924">
    <property type="entry name" value="Glu/Gln-tRNA-synth"/>
</dbReference>
<evidence type="ECO:0000313" key="9">
    <source>
        <dbReference type="EMBL" id="MCQ8278832.1"/>
    </source>
</evidence>
<gene>
    <name evidence="9" type="primary">gluQRS</name>
    <name evidence="9" type="ORF">NFI95_10240</name>
</gene>
<keyword evidence="3 7" id="KW-0547">Nucleotide-binding</keyword>
<dbReference type="InterPro" id="IPR014729">
    <property type="entry name" value="Rossmann-like_a/b/a_fold"/>
</dbReference>
<evidence type="ECO:0000313" key="10">
    <source>
        <dbReference type="Proteomes" id="UP001524587"/>
    </source>
</evidence>
<dbReference type="RefSeq" id="WP_422864313.1">
    <property type="nucleotide sequence ID" value="NZ_JAMSKV010000008.1"/>
</dbReference>
<dbReference type="EMBL" id="JAMSKV010000008">
    <property type="protein sequence ID" value="MCQ8278832.1"/>
    <property type="molecule type" value="Genomic_DNA"/>
</dbReference>
<evidence type="ECO:0000256" key="1">
    <source>
        <dbReference type="ARBA" id="ARBA00022598"/>
    </source>
</evidence>
<keyword evidence="1 7" id="KW-0436">Ligase</keyword>
<dbReference type="EC" id="6.1.1.-" evidence="9"/>
<dbReference type="Gene3D" id="3.40.50.620">
    <property type="entry name" value="HUPs"/>
    <property type="match status" value="1"/>
</dbReference>
<proteinExistence type="inferred from homology"/>
<dbReference type="InterPro" id="IPR020058">
    <property type="entry name" value="Glu/Gln-tRNA-synth_Ib_cat-dom"/>
</dbReference>
<evidence type="ECO:0000256" key="5">
    <source>
        <dbReference type="ARBA" id="ARBA00022840"/>
    </source>
</evidence>
<dbReference type="Pfam" id="PF00749">
    <property type="entry name" value="tRNA-synt_1c"/>
    <property type="match status" value="1"/>
</dbReference>
<dbReference type="Proteomes" id="UP001524587">
    <property type="component" value="Unassembled WGS sequence"/>
</dbReference>
<keyword evidence="7" id="KW-0648">Protein biosynthesis</keyword>
<dbReference type="PANTHER" id="PTHR43311">
    <property type="entry name" value="GLUTAMATE--TRNA LIGASE"/>
    <property type="match status" value="1"/>
</dbReference>
<evidence type="ECO:0000256" key="3">
    <source>
        <dbReference type="ARBA" id="ARBA00022741"/>
    </source>
</evidence>
<dbReference type="InterPro" id="IPR049940">
    <property type="entry name" value="GluQ/Sye"/>
</dbReference>
<reference evidence="9 10" key="1">
    <citation type="submission" date="2022-06" db="EMBL/GenBank/DDBJ databases">
        <title>Endosaccharibacter gen. nov., sp. nov., endophytic bacteria isolated from sugarcane.</title>
        <authorList>
            <person name="Pitiwittayakul N."/>
            <person name="Yukphan P."/>
            <person name="Charoenyingcharoen P."/>
            <person name="Tanasupawat S."/>
        </authorList>
    </citation>
    <scope>NUCLEOTIDE SEQUENCE [LARGE SCALE GENOMIC DNA]</scope>
    <source>
        <strain evidence="9 10">KSS8</strain>
    </source>
</reference>
<evidence type="ECO:0000256" key="6">
    <source>
        <dbReference type="ARBA" id="ARBA00023146"/>
    </source>
</evidence>
<keyword evidence="4" id="KW-0862">Zinc</keyword>
<accession>A0ABT1W7I8</accession>
<organism evidence="9 10">
    <name type="scientific">Endosaccharibacter trunci</name>
    <dbReference type="NCBI Taxonomy" id="2812733"/>
    <lineage>
        <taxon>Bacteria</taxon>
        <taxon>Pseudomonadati</taxon>
        <taxon>Pseudomonadota</taxon>
        <taxon>Alphaproteobacteria</taxon>
        <taxon>Acetobacterales</taxon>
        <taxon>Acetobacteraceae</taxon>
        <taxon>Endosaccharibacter</taxon>
    </lineage>
</organism>
<sequence length="289" mass="31059">MRSLIRTRFAPSPTGPLHLGHVASALDGWRRARASAGAFLLRLEDIDPTRCRPGHAAAILDDLRWLGLDWDEPVRVQSEHLPEYRAVLEALDSRGLLYPCFCSRADIAAASGAPHAAPDGSTLYPGTCRALDPARRAALLAEGAPHALRLRSDLACRQAGPLTRFEEKRGRVACDPAAFGDVVLARKDSPVSYHLCCTHDDALAGITLVTRGEDLAPSADLHRLLQTLMGWPEPGYAHHPLLRDPSGERLSKRNRSAGIGALRAEGWTPEAVRRLADTGAPVPLAAGAA</sequence>
<keyword evidence="5 7" id="KW-0067">ATP-binding</keyword>
<keyword evidence="10" id="KW-1185">Reference proteome</keyword>
<evidence type="ECO:0000256" key="7">
    <source>
        <dbReference type="RuleBase" id="RU363037"/>
    </source>
</evidence>
<dbReference type="NCBIfam" id="NF004315">
    <property type="entry name" value="PRK05710.1-4"/>
    <property type="match status" value="1"/>
</dbReference>
<keyword evidence="6 7" id="KW-0030">Aminoacyl-tRNA synthetase</keyword>
<dbReference type="PRINTS" id="PR00987">
    <property type="entry name" value="TRNASYNTHGLU"/>
</dbReference>
<evidence type="ECO:0000259" key="8">
    <source>
        <dbReference type="Pfam" id="PF00749"/>
    </source>
</evidence>
<evidence type="ECO:0000256" key="2">
    <source>
        <dbReference type="ARBA" id="ARBA00022723"/>
    </source>
</evidence>
<evidence type="ECO:0000256" key="4">
    <source>
        <dbReference type="ARBA" id="ARBA00022833"/>
    </source>
</evidence>
<name>A0ABT1W7I8_9PROT</name>
<dbReference type="InterPro" id="IPR001412">
    <property type="entry name" value="aa-tRNA-synth_I_CS"/>
</dbReference>
<keyword evidence="2" id="KW-0479">Metal-binding</keyword>
<comment type="similarity">
    <text evidence="7">Belongs to the class-I aminoacyl-tRNA synthetase family.</text>
</comment>
<dbReference type="SUPFAM" id="SSF52374">
    <property type="entry name" value="Nucleotidylyl transferase"/>
    <property type="match status" value="1"/>
</dbReference>
<dbReference type="GO" id="GO:0016874">
    <property type="term" value="F:ligase activity"/>
    <property type="evidence" value="ECO:0007669"/>
    <property type="project" value="UniProtKB-KW"/>
</dbReference>